<dbReference type="Proteomes" id="UP000051913">
    <property type="component" value="Unassembled WGS sequence"/>
</dbReference>
<proteinExistence type="predicted"/>
<gene>
    <name evidence="1" type="ORF">CP49_14225</name>
</gene>
<comment type="caution">
    <text evidence="1">The sequence shown here is derived from an EMBL/GenBank/DDBJ whole genome shotgun (WGS) entry which is preliminary data.</text>
</comment>
<protein>
    <submittedName>
        <fullName evidence="1">Uncharacterized protein</fullName>
    </submittedName>
</protein>
<organism evidence="1 2">
    <name type="scientific">Bradyrhizobium valentinum</name>
    <dbReference type="NCBI Taxonomy" id="1518501"/>
    <lineage>
        <taxon>Bacteria</taxon>
        <taxon>Pseudomonadati</taxon>
        <taxon>Pseudomonadota</taxon>
        <taxon>Alphaproteobacteria</taxon>
        <taxon>Hyphomicrobiales</taxon>
        <taxon>Nitrobacteraceae</taxon>
        <taxon>Bradyrhizobium</taxon>
    </lineage>
</organism>
<accession>A0A0R3K6W5</accession>
<dbReference type="STRING" id="1518501.CQ10_05605"/>
<dbReference type="RefSeq" id="WP_057855796.1">
    <property type="nucleotide sequence ID" value="NZ_LLXX01000239.1"/>
</dbReference>
<evidence type="ECO:0000313" key="1">
    <source>
        <dbReference type="EMBL" id="KRQ89358.1"/>
    </source>
</evidence>
<reference evidence="1 2" key="1">
    <citation type="submission" date="2014-03" db="EMBL/GenBank/DDBJ databases">
        <title>Bradyrhizobium valentinum sp. nov., isolated from effective nodules of Lupinus mariae-josephae, a lupine endemic of basic-lime soils in Eastern Spain.</title>
        <authorList>
            <person name="Duran D."/>
            <person name="Rey L."/>
            <person name="Navarro A."/>
            <person name="Busquets A."/>
            <person name="Imperial J."/>
            <person name="Ruiz-Argueso T."/>
        </authorList>
    </citation>
    <scope>NUCLEOTIDE SEQUENCE [LARGE SCALE GENOMIC DNA]</scope>
    <source>
        <strain evidence="1 2">LmjM3</strain>
    </source>
</reference>
<name>A0A0R3K6W5_9BRAD</name>
<dbReference type="EMBL" id="LLXX01000239">
    <property type="protein sequence ID" value="KRQ89358.1"/>
    <property type="molecule type" value="Genomic_DNA"/>
</dbReference>
<keyword evidence="2" id="KW-1185">Reference proteome</keyword>
<evidence type="ECO:0000313" key="2">
    <source>
        <dbReference type="Proteomes" id="UP000051913"/>
    </source>
</evidence>
<sequence length="165" mass="18172">MFKQGIRILRILGWPFLMAVLIIAPACAQQSFDEVAGSWSGVGSMKPLDGPRERVRCKVDYIAKNEGRSVKMSVRCASDAYKMELTANIDQRGSTLSGNWFESQYRQGGKISGQNVDGLIDAKIEGDTITALLTVRTKGNRQSFAMESPGAWVSQVSIDLVRDPR</sequence>
<dbReference type="AlphaFoldDB" id="A0A0R3K6W5"/>